<organism evidence="2 3">
    <name type="scientific">Porphyromonas miyakawae</name>
    <dbReference type="NCBI Taxonomy" id="3137470"/>
    <lineage>
        <taxon>Bacteria</taxon>
        <taxon>Pseudomonadati</taxon>
        <taxon>Bacteroidota</taxon>
        <taxon>Bacteroidia</taxon>
        <taxon>Bacteroidales</taxon>
        <taxon>Porphyromonadaceae</taxon>
        <taxon>Porphyromonas</taxon>
    </lineage>
</organism>
<accession>A0ABQ0DZS8</accession>
<evidence type="ECO:0000259" key="1">
    <source>
        <dbReference type="Pfam" id="PF13472"/>
    </source>
</evidence>
<gene>
    <name evidence="2" type="ORF">Tsumi_00740</name>
</gene>
<dbReference type="Gene3D" id="2.60.120.1360">
    <property type="match status" value="1"/>
</dbReference>
<dbReference type="Gene3D" id="3.40.50.1110">
    <property type="entry name" value="SGNH hydrolase"/>
    <property type="match status" value="1"/>
</dbReference>
<dbReference type="InterPro" id="IPR013830">
    <property type="entry name" value="SGNH_hydro"/>
</dbReference>
<dbReference type="PANTHER" id="PTHR30383">
    <property type="entry name" value="THIOESTERASE 1/PROTEASE 1/LYSOPHOSPHOLIPASE L1"/>
    <property type="match status" value="1"/>
</dbReference>
<feature type="domain" description="SGNH hydrolase-type esterase" evidence="1">
    <location>
        <begin position="201"/>
        <end position="341"/>
    </location>
</feature>
<dbReference type="InterPro" id="IPR036514">
    <property type="entry name" value="SGNH_hydro_sf"/>
</dbReference>
<evidence type="ECO:0000313" key="3">
    <source>
        <dbReference type="Proteomes" id="UP001628220"/>
    </source>
</evidence>
<reference evidence="2 3" key="1">
    <citation type="journal article" date="2025" name="Int. J. Syst. Evol. Microbiol.">
        <title>Desulfovibrio falkowii sp. nov., Porphyromonas miyakawae sp. nov., Mediterraneibacter flintii sp. nov. and Owariibacterium komagatae gen. nov., sp. nov., isolated from human faeces.</title>
        <authorList>
            <person name="Hamaguchi T."/>
            <person name="Ohara M."/>
            <person name="Hisatomi A."/>
            <person name="Sekiguchi K."/>
            <person name="Takeda J.I."/>
            <person name="Ueyama J."/>
            <person name="Ito M."/>
            <person name="Nishiwaki H."/>
            <person name="Ogi T."/>
            <person name="Hirayama M."/>
            <person name="Ohkuma M."/>
            <person name="Sakamoto M."/>
            <person name="Ohno K."/>
        </authorList>
    </citation>
    <scope>NUCLEOTIDE SEQUENCE [LARGE SCALE GENOMIC DNA]</scope>
    <source>
        <strain evidence="2 3">13CB11C</strain>
    </source>
</reference>
<dbReference type="SUPFAM" id="SSF52266">
    <property type="entry name" value="SGNH hydrolase"/>
    <property type="match status" value="1"/>
</dbReference>
<dbReference type="PANTHER" id="PTHR30383:SF29">
    <property type="entry name" value="SGNH HYDROLASE-TYPE ESTERASE DOMAIN-CONTAINING PROTEIN"/>
    <property type="match status" value="1"/>
</dbReference>
<sequence length="356" mass="40012">MKKRLLWELCLLLPFYVNMAHGQEIIHIVHIGDSHLQSGYMSAAIRKELAKERPLAGLGLITPYRLAGTNAPEYYQITSNVRWRACKISYNKCCDNTPPGGICIACQGGKYTFHIRSKSTPFDQIVVFRGNETPPLTTKGATLRLGEEVVSGFVSDTILLPRLVSSISLHPNKPTSQKALYGNFLLTNNLILKGFLYSPIALNGAMYATYDQPDFINAFSRLNPDLVVISLGTNEILAKRFRKDTFKSEVDHFIRSIKSKLSPQSRILLVSPPPTLLKNGQVNPNTRLVREALAEEARELRIDYFDLYQAMEQDQKATERYKAGNFFAFDRIHFSIHGYQVMGAYVGHAIAALLNQ</sequence>
<keyword evidence="3" id="KW-1185">Reference proteome</keyword>
<name>A0ABQ0DZS8_9PORP</name>
<protein>
    <submittedName>
        <fullName evidence="2">GDSL-type esterase/lipase family protein</fullName>
    </submittedName>
</protein>
<dbReference type="Pfam" id="PF13472">
    <property type="entry name" value="Lipase_GDSL_2"/>
    <property type="match status" value="1"/>
</dbReference>
<dbReference type="InterPro" id="IPR051532">
    <property type="entry name" value="Ester_Hydrolysis_Enzymes"/>
</dbReference>
<dbReference type="RefSeq" id="WP_411914798.1">
    <property type="nucleotide sequence ID" value="NZ_BAAFSF010000001.1"/>
</dbReference>
<dbReference type="EMBL" id="BAAFSF010000001">
    <property type="protein sequence ID" value="GAB1250970.1"/>
    <property type="molecule type" value="Genomic_DNA"/>
</dbReference>
<comment type="caution">
    <text evidence="2">The sequence shown here is derived from an EMBL/GenBank/DDBJ whole genome shotgun (WGS) entry which is preliminary data.</text>
</comment>
<dbReference type="Proteomes" id="UP001628220">
    <property type="component" value="Unassembled WGS sequence"/>
</dbReference>
<proteinExistence type="predicted"/>
<evidence type="ECO:0000313" key="2">
    <source>
        <dbReference type="EMBL" id="GAB1250970.1"/>
    </source>
</evidence>